<evidence type="ECO:0000256" key="3">
    <source>
        <dbReference type="ARBA" id="ARBA00022651"/>
    </source>
</evidence>
<keyword evidence="4 8" id="KW-0732">Signal</keyword>
<dbReference type="GO" id="GO:0030246">
    <property type="term" value="F:carbohydrate binding"/>
    <property type="evidence" value="ECO:0007669"/>
    <property type="project" value="InterPro"/>
</dbReference>
<gene>
    <name evidence="10" type="ORF">ESB13_01495</name>
</gene>
<dbReference type="GO" id="GO:0005576">
    <property type="term" value="C:extracellular region"/>
    <property type="evidence" value="ECO:0007669"/>
    <property type="project" value="UniProtKB-SubCell"/>
</dbReference>
<dbReference type="RefSeq" id="WP_129001269.1">
    <property type="nucleotide sequence ID" value="NZ_SDHZ01000001.1"/>
</dbReference>
<accession>A0A4Q1D871</accession>
<dbReference type="InterPro" id="IPR029058">
    <property type="entry name" value="AB_hydrolase_fold"/>
</dbReference>
<dbReference type="GO" id="GO:0045493">
    <property type="term" value="P:xylan catabolic process"/>
    <property type="evidence" value="ECO:0007669"/>
    <property type="project" value="UniProtKB-KW"/>
</dbReference>
<evidence type="ECO:0000259" key="9">
    <source>
        <dbReference type="PROSITE" id="PS51175"/>
    </source>
</evidence>
<evidence type="ECO:0000256" key="2">
    <source>
        <dbReference type="ARBA" id="ARBA00022525"/>
    </source>
</evidence>
<dbReference type="InterPro" id="IPR026444">
    <property type="entry name" value="Secre_tail"/>
</dbReference>
<dbReference type="GO" id="GO:0030600">
    <property type="term" value="F:feruloyl esterase activity"/>
    <property type="evidence" value="ECO:0007669"/>
    <property type="project" value="InterPro"/>
</dbReference>
<dbReference type="Gene3D" id="3.40.50.1820">
    <property type="entry name" value="alpha/beta hydrolase"/>
    <property type="match status" value="1"/>
</dbReference>
<dbReference type="InterPro" id="IPR006584">
    <property type="entry name" value="Cellulose-bd_IV"/>
</dbReference>
<dbReference type="SMART" id="SM00606">
    <property type="entry name" value="CBD_IV"/>
    <property type="match status" value="1"/>
</dbReference>
<comment type="subcellular location">
    <subcellularLocation>
        <location evidence="1">Secreted</location>
    </subcellularLocation>
</comment>
<evidence type="ECO:0000313" key="11">
    <source>
        <dbReference type="Proteomes" id="UP000290545"/>
    </source>
</evidence>
<dbReference type="NCBIfam" id="TIGR04183">
    <property type="entry name" value="Por_Secre_tail"/>
    <property type="match status" value="1"/>
</dbReference>
<name>A0A4Q1D871_9BACT</name>
<dbReference type="CDD" id="cd04082">
    <property type="entry name" value="CBM35_pectate_lyase-like"/>
    <property type="match status" value="1"/>
</dbReference>
<dbReference type="Proteomes" id="UP000290545">
    <property type="component" value="Unassembled WGS sequence"/>
</dbReference>
<dbReference type="InterPro" id="IPR005084">
    <property type="entry name" value="CBM6"/>
</dbReference>
<evidence type="ECO:0000256" key="5">
    <source>
        <dbReference type="ARBA" id="ARBA00022801"/>
    </source>
</evidence>
<organism evidence="10 11">
    <name type="scientific">Filimonas effusa</name>
    <dbReference type="NCBI Taxonomy" id="2508721"/>
    <lineage>
        <taxon>Bacteria</taxon>
        <taxon>Pseudomonadati</taxon>
        <taxon>Bacteroidota</taxon>
        <taxon>Chitinophagia</taxon>
        <taxon>Chitinophagales</taxon>
        <taxon>Chitinophagaceae</taxon>
        <taxon>Filimonas</taxon>
    </lineage>
</organism>
<comment type="caution">
    <text evidence="10">The sequence shown here is derived from an EMBL/GenBank/DDBJ whole genome shotgun (WGS) entry which is preliminary data.</text>
</comment>
<dbReference type="Pfam" id="PF18962">
    <property type="entry name" value="Por_Secre_tail"/>
    <property type="match status" value="1"/>
</dbReference>
<protein>
    <submittedName>
        <fullName evidence="10">Carbohydrate-binding protein</fullName>
    </submittedName>
</protein>
<feature type="signal peptide" evidence="8">
    <location>
        <begin position="1"/>
        <end position="26"/>
    </location>
</feature>
<keyword evidence="7" id="KW-0624">Polysaccharide degradation</keyword>
<keyword evidence="11" id="KW-1185">Reference proteome</keyword>
<keyword evidence="2" id="KW-0964">Secreted</keyword>
<evidence type="ECO:0000256" key="4">
    <source>
        <dbReference type="ARBA" id="ARBA00022729"/>
    </source>
</evidence>
<dbReference type="InterPro" id="IPR003140">
    <property type="entry name" value="PLipase/COase/thioEstase"/>
</dbReference>
<evidence type="ECO:0000313" key="10">
    <source>
        <dbReference type="EMBL" id="RXK85517.1"/>
    </source>
</evidence>
<dbReference type="PANTHER" id="PTHR38050:SF2">
    <property type="entry name" value="FERULOYL ESTERASE C-RELATED"/>
    <property type="match status" value="1"/>
</dbReference>
<dbReference type="Pfam" id="PF03422">
    <property type="entry name" value="CBM_6"/>
    <property type="match status" value="1"/>
</dbReference>
<sequence length="503" mass="54454">MKHMYFQSLAALAVLCLLFCKTTAQVTIPVGSTTRSMIVYVPTNLPANQPLIISMHGSGQGADYQQNASKWEPIADTAKFAVVFPSGINKQWDISGTSDINFITAIIDTMYRRYAINRNRVYLSGFSMGGMMTYHAATQIANKIAAFAPVSGYPLWGSNYNSSRPVPIIHVHGDADDVVTYNNLGTYLNGWINRNQCPTTPQITQPYPSSKPNSVATKRYWGPGLAQSEVVLITLAGKGHWYSMDSVNGVNTSQEIWNFVKRFSLGAVIEENSVGFCNVDGTIDTNYPGYTGSGFANTNNAAGNGIRWSVNFPNAGTQTFAFRYAAIDNRPAKLLINGVTVAANINFPATSSWSNWTTISVPASVSAGVSSVRLEATGGSGLPNIDRLEVTEGTGATCTSNILAVAADSTGSKNLHVSDVTPAEQQISVYPNPASSYIIVKVGKYWKPGDQLLLFNAQGKTLQRRVLKGNQEELNVASLSTGVYYVQVSNKRQQRASQSFLKK</sequence>
<dbReference type="OrthoDB" id="699118at2"/>
<dbReference type="PANTHER" id="PTHR38050">
    <property type="match status" value="1"/>
</dbReference>
<dbReference type="Pfam" id="PF02230">
    <property type="entry name" value="Abhydrolase_2"/>
    <property type="match status" value="1"/>
</dbReference>
<dbReference type="SUPFAM" id="SSF53474">
    <property type="entry name" value="alpha/beta-Hydrolases"/>
    <property type="match status" value="1"/>
</dbReference>
<evidence type="ECO:0000256" key="8">
    <source>
        <dbReference type="SAM" id="SignalP"/>
    </source>
</evidence>
<dbReference type="PROSITE" id="PS51175">
    <property type="entry name" value="CBM6"/>
    <property type="match status" value="1"/>
</dbReference>
<evidence type="ECO:0000256" key="1">
    <source>
        <dbReference type="ARBA" id="ARBA00004613"/>
    </source>
</evidence>
<reference evidence="10 11" key="1">
    <citation type="submission" date="2019-01" db="EMBL/GenBank/DDBJ databases">
        <title>Filimonas sp. strain TTM-71.</title>
        <authorList>
            <person name="Chen W.-M."/>
        </authorList>
    </citation>
    <scope>NUCLEOTIDE SEQUENCE [LARGE SCALE GENOMIC DNA]</scope>
    <source>
        <strain evidence="10 11">TTM-71</strain>
    </source>
</reference>
<keyword evidence="5" id="KW-0378">Hydrolase</keyword>
<keyword evidence="6" id="KW-0119">Carbohydrate metabolism</keyword>
<keyword evidence="3" id="KW-0858">Xylan degradation</keyword>
<dbReference type="InterPro" id="IPR008979">
    <property type="entry name" value="Galactose-bd-like_sf"/>
</dbReference>
<evidence type="ECO:0000256" key="7">
    <source>
        <dbReference type="ARBA" id="ARBA00023326"/>
    </source>
</evidence>
<dbReference type="AlphaFoldDB" id="A0A4Q1D871"/>
<proteinExistence type="predicted"/>
<evidence type="ECO:0000256" key="6">
    <source>
        <dbReference type="ARBA" id="ARBA00023277"/>
    </source>
</evidence>
<dbReference type="EMBL" id="SDHZ01000001">
    <property type="protein sequence ID" value="RXK85517.1"/>
    <property type="molecule type" value="Genomic_DNA"/>
</dbReference>
<feature type="chain" id="PRO_5020611891" evidence="8">
    <location>
        <begin position="27"/>
        <end position="503"/>
    </location>
</feature>
<dbReference type="SUPFAM" id="SSF49785">
    <property type="entry name" value="Galactose-binding domain-like"/>
    <property type="match status" value="1"/>
</dbReference>
<feature type="domain" description="CBM6" evidence="9">
    <location>
        <begin position="267"/>
        <end position="391"/>
    </location>
</feature>
<dbReference type="Gene3D" id="2.60.120.260">
    <property type="entry name" value="Galactose-binding domain-like"/>
    <property type="match status" value="1"/>
</dbReference>
<dbReference type="InterPro" id="IPR043595">
    <property type="entry name" value="FaeB/C/D"/>
</dbReference>